<reference evidence="4" key="1">
    <citation type="journal article" date="2014" name="BMC Genomics">
        <title>Genome characteristics reveal the impact of lichenization on lichen-forming fungus Endocarpon pusillum Hedwig (Verrucariales, Ascomycota).</title>
        <authorList>
            <person name="Wang Y.-Y."/>
            <person name="Liu B."/>
            <person name="Zhang X.-Y."/>
            <person name="Zhou Q.-M."/>
            <person name="Zhang T."/>
            <person name="Li H."/>
            <person name="Yu Y.-F."/>
            <person name="Zhang X.-L."/>
            <person name="Hao X.-Y."/>
            <person name="Wang M."/>
            <person name="Wang L."/>
            <person name="Wei J.-C."/>
        </authorList>
    </citation>
    <scope>NUCLEOTIDE SEQUENCE [LARGE SCALE GENOMIC DNA]</scope>
    <source>
        <strain evidence="4">Z07020 / HMAS-L-300199</strain>
    </source>
</reference>
<dbReference type="eggNOG" id="KOG3943">
    <property type="taxonomic scope" value="Eukaryota"/>
</dbReference>
<dbReference type="Proteomes" id="UP000019373">
    <property type="component" value="Unassembled WGS sequence"/>
</dbReference>
<proteinExistence type="predicted"/>
<dbReference type="SMART" id="SM00981">
    <property type="entry name" value="THUMP"/>
    <property type="match status" value="1"/>
</dbReference>
<dbReference type="InterPro" id="IPR040183">
    <property type="entry name" value="THUMPD1-like"/>
</dbReference>
<dbReference type="HOGENOM" id="CLU_039352_2_2_1"/>
<evidence type="ECO:0000313" key="3">
    <source>
        <dbReference type="EMBL" id="ERF73471.1"/>
    </source>
</evidence>
<keyword evidence="4" id="KW-1185">Reference proteome</keyword>
<dbReference type="Gene3D" id="3.30.2300.10">
    <property type="entry name" value="THUMP superfamily"/>
    <property type="match status" value="1"/>
</dbReference>
<dbReference type="GO" id="GO:0006400">
    <property type="term" value="P:tRNA modification"/>
    <property type="evidence" value="ECO:0007669"/>
    <property type="project" value="InterPro"/>
</dbReference>
<dbReference type="PANTHER" id="PTHR13452:SF10">
    <property type="entry name" value="THUMP DOMAIN-CONTAINING PROTEIN 1"/>
    <property type="match status" value="1"/>
</dbReference>
<name>U1GNF8_ENDPU</name>
<dbReference type="Pfam" id="PF02926">
    <property type="entry name" value="THUMP"/>
    <property type="match status" value="1"/>
</dbReference>
<dbReference type="PROSITE" id="PS51165">
    <property type="entry name" value="THUMP"/>
    <property type="match status" value="1"/>
</dbReference>
<dbReference type="GO" id="GO:0003723">
    <property type="term" value="F:RNA binding"/>
    <property type="evidence" value="ECO:0007669"/>
    <property type="project" value="UniProtKB-UniRule"/>
</dbReference>
<evidence type="ECO:0000259" key="2">
    <source>
        <dbReference type="PROSITE" id="PS51165"/>
    </source>
</evidence>
<dbReference type="EMBL" id="KE720951">
    <property type="protein sequence ID" value="ERF73471.1"/>
    <property type="molecule type" value="Genomic_DNA"/>
</dbReference>
<keyword evidence="1" id="KW-0694">RNA-binding</keyword>
<dbReference type="SUPFAM" id="SSF143437">
    <property type="entry name" value="THUMP domain-like"/>
    <property type="match status" value="1"/>
</dbReference>
<dbReference type="PANTHER" id="PTHR13452">
    <property type="entry name" value="THUMP DOMAIN CONTAINING PROTEIN 1-RELATED"/>
    <property type="match status" value="1"/>
</dbReference>
<dbReference type="InterPro" id="IPR004114">
    <property type="entry name" value="THUMP_dom"/>
</dbReference>
<sequence length="217" mass="24532">MFDQYIHSHLEAQPNEAAVETTNGGGDIEEDIEKEIESLKSSSTNQKKPYTFVRLEIACVSFIRTQPPLDPVNLVLQICEKAYSGSSRQRSRYVKRLTPVSCIRKTLGNGLEQLCEEVLRPVFGDSTITKKFAIRPNIRNNEQLSRDVIIKTVADATTRLSSSHSVDLTNYDRLILIEVYRNVCGMSVVGSEFEKLKRFNLSEIYQASAHEGRSTQE</sequence>
<dbReference type="AlphaFoldDB" id="U1GNF8"/>
<feature type="domain" description="THUMP" evidence="2">
    <location>
        <begin position="80"/>
        <end position="190"/>
    </location>
</feature>
<dbReference type="RefSeq" id="XP_007800899.1">
    <property type="nucleotide sequence ID" value="XM_007802708.1"/>
</dbReference>
<protein>
    <recommendedName>
        <fullName evidence="2">THUMP domain-containing protein</fullName>
    </recommendedName>
</protein>
<dbReference type="GO" id="GO:0180014">
    <property type="term" value="F:protein-tRNA adaptor activity"/>
    <property type="evidence" value="ECO:0007669"/>
    <property type="project" value="EnsemblFungi"/>
</dbReference>
<dbReference type="GeneID" id="19239128"/>
<evidence type="ECO:0000256" key="1">
    <source>
        <dbReference type="PROSITE-ProRule" id="PRU00529"/>
    </source>
</evidence>
<dbReference type="FunFam" id="3.30.2300.10:FF:000001">
    <property type="entry name" value="THUMP domain-containing protein 1"/>
    <property type="match status" value="1"/>
</dbReference>
<evidence type="ECO:0000313" key="4">
    <source>
        <dbReference type="Proteomes" id="UP000019373"/>
    </source>
</evidence>
<dbReference type="OrthoDB" id="367221at2759"/>
<dbReference type="OMA" id="KSCANEM"/>
<gene>
    <name evidence="3" type="ORF">EPUS_04094</name>
</gene>
<dbReference type="CDD" id="cd11717">
    <property type="entry name" value="THUMP_THUMPD1_like"/>
    <property type="match status" value="1"/>
</dbReference>
<organism evidence="3 4">
    <name type="scientific">Endocarpon pusillum (strain Z07020 / HMAS-L-300199)</name>
    <name type="common">Lichen-forming fungus</name>
    <dbReference type="NCBI Taxonomy" id="1263415"/>
    <lineage>
        <taxon>Eukaryota</taxon>
        <taxon>Fungi</taxon>
        <taxon>Dikarya</taxon>
        <taxon>Ascomycota</taxon>
        <taxon>Pezizomycotina</taxon>
        <taxon>Eurotiomycetes</taxon>
        <taxon>Chaetothyriomycetidae</taxon>
        <taxon>Verrucariales</taxon>
        <taxon>Verrucariaceae</taxon>
        <taxon>Endocarpon</taxon>
    </lineage>
</organism>
<accession>U1GNF8</accession>